<feature type="transmembrane region" description="Helical" evidence="1">
    <location>
        <begin position="21"/>
        <end position="39"/>
    </location>
</feature>
<dbReference type="RefSeq" id="WP_125150123.1">
    <property type="nucleotide sequence ID" value="NZ_UYIN01000023.1"/>
</dbReference>
<dbReference type="Gene3D" id="1.10.3210.10">
    <property type="entry name" value="Hypothetical protein af1432"/>
    <property type="match status" value="1"/>
</dbReference>
<dbReference type="PANTHER" id="PTHR36442">
    <property type="entry name" value="CYCLIC-DI-AMP PHOSPHODIESTERASE PGPH"/>
    <property type="match status" value="1"/>
</dbReference>
<dbReference type="CDD" id="cd00077">
    <property type="entry name" value="HDc"/>
    <property type="match status" value="1"/>
</dbReference>
<dbReference type="InterPro" id="IPR003607">
    <property type="entry name" value="HD/PDEase_dom"/>
</dbReference>
<dbReference type="Pfam" id="PF07698">
    <property type="entry name" value="7TM-7TMR_HD"/>
    <property type="match status" value="1"/>
</dbReference>
<dbReference type="InterPro" id="IPR006675">
    <property type="entry name" value="HDIG_dom"/>
</dbReference>
<keyword evidence="1" id="KW-0812">Transmembrane</keyword>
<dbReference type="Pfam" id="PF07697">
    <property type="entry name" value="7TMR-HDED"/>
    <property type="match status" value="1"/>
</dbReference>
<dbReference type="Pfam" id="PF01966">
    <property type="entry name" value="HD"/>
    <property type="match status" value="1"/>
</dbReference>
<evidence type="ECO:0000256" key="1">
    <source>
        <dbReference type="SAM" id="Phobius"/>
    </source>
</evidence>
<dbReference type="InterPro" id="IPR011621">
    <property type="entry name" value="Metal-dep_PHydrolase_7TM_intra"/>
</dbReference>
<dbReference type="Proteomes" id="UP000277570">
    <property type="component" value="Unassembled WGS sequence"/>
</dbReference>
<proteinExistence type="predicted"/>
<dbReference type="EMBL" id="UYIN01000023">
    <property type="protein sequence ID" value="VDG74466.1"/>
    <property type="molecule type" value="Genomic_DNA"/>
</dbReference>
<feature type="domain" description="HD/PDEase" evidence="2">
    <location>
        <begin position="490"/>
        <end position="648"/>
    </location>
</feature>
<accession>A0ABY6T0F8</accession>
<feature type="transmembrane region" description="Helical" evidence="1">
    <location>
        <begin position="342"/>
        <end position="359"/>
    </location>
</feature>
<evidence type="ECO:0000259" key="2">
    <source>
        <dbReference type="SMART" id="SM00471"/>
    </source>
</evidence>
<dbReference type="InterPro" id="IPR011624">
    <property type="entry name" value="Metal-dep_PHydrolase_7TM_extra"/>
</dbReference>
<dbReference type="PANTHER" id="PTHR36442:SF1">
    <property type="entry name" value="CYCLIC-DI-AMP PHOSPHODIESTERASE PGPH"/>
    <property type="match status" value="1"/>
</dbReference>
<protein>
    <submittedName>
        <fullName evidence="3">Metal dependent phosphohydrolase</fullName>
    </submittedName>
</protein>
<dbReference type="SMART" id="SM00471">
    <property type="entry name" value="HDc"/>
    <property type="match status" value="1"/>
</dbReference>
<organism evidence="3 4">
    <name type="scientific">Clostridium carnis</name>
    <dbReference type="NCBI Taxonomy" id="1530"/>
    <lineage>
        <taxon>Bacteria</taxon>
        <taxon>Bacillati</taxon>
        <taxon>Bacillota</taxon>
        <taxon>Clostridia</taxon>
        <taxon>Eubacteriales</taxon>
        <taxon>Clostridiaceae</taxon>
        <taxon>Clostridium</taxon>
    </lineage>
</organism>
<keyword evidence="1" id="KW-1133">Transmembrane helix</keyword>
<dbReference type="NCBIfam" id="TIGR00277">
    <property type="entry name" value="HDIG"/>
    <property type="match status" value="1"/>
</dbReference>
<dbReference type="InterPro" id="IPR052722">
    <property type="entry name" value="PgpH_phosphodiesterase"/>
</dbReference>
<evidence type="ECO:0000313" key="3">
    <source>
        <dbReference type="EMBL" id="VDG74466.1"/>
    </source>
</evidence>
<feature type="transmembrane region" description="Helical" evidence="1">
    <location>
        <begin position="371"/>
        <end position="395"/>
    </location>
</feature>
<dbReference type="GeneID" id="68878620"/>
<feature type="transmembrane region" description="Helical" evidence="1">
    <location>
        <begin position="285"/>
        <end position="307"/>
    </location>
</feature>
<sequence length="710" mass="80010">MKDGQNKNNSVQHNNIKIRRIVLFFVVYMIAYILLISTVTPKQYNLKEGDIPRVDIKATRDIVDEKSTLEKENQAIEKVGKQYTLRGEVKSEAENNIKILFDKLNESVSLVGEKNDEEDSNDKESDNLKTQYEKIAELKKVINVTLTQNEYKALLDIPKENLDSLQKNILNIINTAYEKNLEENDEESLKEARENATKDVKVLGLSEELSNAFSAIVSNEINPNFFYDVDKTEEKIKEAQKNVSKVIIKQNQIIVKEGEPVTAEQLQLLSDLGMLDDENAKVYSYVYLVVGVFLATIMFLQFIYIKSNYVAVYKDTKKLALISLINIMSLVFARALGFVSPLLMPFACAPMLISLLINYKISLVVSSLNMILISALNGFDIQVMMIGIVSSILASTLLKRMQQRNELLYTTVYIAIVSAIITVTTGMLISSDFMDVFIKSGISFIGSILSGVFAMGILPFLESTFNEVTVLKLLELSNPNSPLLKKLLMEAPGTYHHSILVANLAELAAEEVGANAVIARVGAYYHDVGKTERPYFFGENLMGMENPHNKISPNLSASVIISHVKDGLELARKHNLPRVIQEIIAQHHGNTLVKYFYYTMKNNSDNLEDIKEDDYRYPGPIPSSKEAGIVMLADSTEAAVRSIKEPNKEKVDEMINNIINDKLATGQLNNCELTLKDLDKIRKCFMSSLNGMYHERVEYPKEKKKEDNKE</sequence>
<comment type="caution">
    <text evidence="3">The sequence shown here is derived from an EMBL/GenBank/DDBJ whole genome shotgun (WGS) entry which is preliminary data.</text>
</comment>
<feature type="transmembrane region" description="Helical" evidence="1">
    <location>
        <begin position="441"/>
        <end position="461"/>
    </location>
</feature>
<gene>
    <name evidence="3" type="ORF">NCTC10913_04743</name>
</gene>
<dbReference type="InterPro" id="IPR006674">
    <property type="entry name" value="HD_domain"/>
</dbReference>
<evidence type="ECO:0000313" key="4">
    <source>
        <dbReference type="Proteomes" id="UP000277570"/>
    </source>
</evidence>
<reference evidence="3 4" key="1">
    <citation type="submission" date="2018-11" db="EMBL/GenBank/DDBJ databases">
        <authorList>
            <consortium name="Pathogen Informatics"/>
        </authorList>
    </citation>
    <scope>NUCLEOTIDE SEQUENCE [LARGE SCALE GENOMIC DNA]</scope>
    <source>
        <strain evidence="3 4">NCTC10913</strain>
    </source>
</reference>
<keyword evidence="1" id="KW-0472">Membrane</keyword>
<feature type="transmembrane region" description="Helical" evidence="1">
    <location>
        <begin position="407"/>
        <end position="429"/>
    </location>
</feature>
<name>A0ABY6T0F8_9CLOT</name>
<keyword evidence="4" id="KW-1185">Reference proteome</keyword>
<dbReference type="SUPFAM" id="SSF109604">
    <property type="entry name" value="HD-domain/PDEase-like"/>
    <property type="match status" value="1"/>
</dbReference>